<comment type="catalytic activity">
    <reaction evidence="12">
        <text>(6R)-5,10-methylene-5,6,7,8-tetrahydrofolate + NADP(+) = (6R)-5,10-methenyltetrahydrofolate + NADPH</text>
        <dbReference type="Rhea" id="RHEA:22812"/>
        <dbReference type="ChEBI" id="CHEBI:15636"/>
        <dbReference type="ChEBI" id="CHEBI:57455"/>
        <dbReference type="ChEBI" id="CHEBI:57783"/>
        <dbReference type="ChEBI" id="CHEBI:58349"/>
        <dbReference type="EC" id="1.5.1.5"/>
    </reaction>
</comment>
<keyword evidence="8 12" id="KW-0368">Histidine biosynthesis</keyword>
<dbReference type="PROSITE" id="PS00767">
    <property type="entry name" value="THF_DHG_CYH_2"/>
    <property type="match status" value="1"/>
</dbReference>
<organism evidence="15 16">
    <name type="scientific">Hazenella coriacea</name>
    <dbReference type="NCBI Taxonomy" id="1179467"/>
    <lineage>
        <taxon>Bacteria</taxon>
        <taxon>Bacillati</taxon>
        <taxon>Bacillota</taxon>
        <taxon>Bacilli</taxon>
        <taxon>Bacillales</taxon>
        <taxon>Thermoactinomycetaceae</taxon>
        <taxon>Hazenella</taxon>
    </lineage>
</organism>
<dbReference type="InterPro" id="IPR036291">
    <property type="entry name" value="NAD(P)-bd_dom_sf"/>
</dbReference>
<keyword evidence="2 12" id="KW-0554">One-carbon metabolism</keyword>
<dbReference type="FunFam" id="3.40.50.10860:FF:000001">
    <property type="entry name" value="Bifunctional protein FolD"/>
    <property type="match status" value="1"/>
</dbReference>
<sequence>MAYQVIDGKAIAQQVRNELKQEVTHIQGQGIIPGLAVVLVGNHPASESYVRGKIRASAEVGIHSELIRLSEEISEKELLDQVRKLNADPSIHGILIQLPLPKQIDPSRVIATISPEKDVDGFTPINVGNLVIGEEAYLPCTPAGIMEMLKRKQIDVAGKYAVVVGRSNIVGKPMALLLQQANATVTMCHSRTVDLASYTRQADIIIAAVGKVDLIKPEHVKSGAVVIDVGMNRNAEGKLCGDVDFANVAPLTSAITPVPGGVGPMTIAMLLHNTVKSAKWHFEQKA</sequence>
<dbReference type="NCBIfam" id="NF008058">
    <property type="entry name" value="PRK10792.1"/>
    <property type="match status" value="1"/>
</dbReference>
<dbReference type="GO" id="GO:0035999">
    <property type="term" value="P:tetrahydrofolate interconversion"/>
    <property type="evidence" value="ECO:0007669"/>
    <property type="project" value="UniProtKB-UniRule"/>
</dbReference>
<dbReference type="GO" id="GO:0009086">
    <property type="term" value="P:methionine biosynthetic process"/>
    <property type="evidence" value="ECO:0007669"/>
    <property type="project" value="UniProtKB-KW"/>
</dbReference>
<comment type="pathway">
    <text evidence="1 12">One-carbon metabolism; tetrahydrofolate interconversion.</text>
</comment>
<evidence type="ECO:0000313" key="15">
    <source>
        <dbReference type="EMBL" id="TCS96381.1"/>
    </source>
</evidence>
<keyword evidence="3 12" id="KW-0028">Amino-acid biosynthesis</keyword>
<dbReference type="Proteomes" id="UP000294937">
    <property type="component" value="Unassembled WGS sequence"/>
</dbReference>
<comment type="subunit">
    <text evidence="12">Homodimer.</text>
</comment>
<dbReference type="SUPFAM" id="SSF51735">
    <property type="entry name" value="NAD(P)-binding Rossmann-fold domains"/>
    <property type="match status" value="1"/>
</dbReference>
<evidence type="ECO:0000256" key="7">
    <source>
        <dbReference type="ARBA" id="ARBA00023002"/>
    </source>
</evidence>
<evidence type="ECO:0000256" key="2">
    <source>
        <dbReference type="ARBA" id="ARBA00022563"/>
    </source>
</evidence>
<dbReference type="InterPro" id="IPR020867">
    <property type="entry name" value="THF_DH/CycHdrlase_CS"/>
</dbReference>
<dbReference type="PANTHER" id="PTHR48099:SF5">
    <property type="entry name" value="C-1-TETRAHYDROFOLATE SYNTHASE, CYTOPLASMIC"/>
    <property type="match status" value="1"/>
</dbReference>
<feature type="domain" description="Tetrahydrofolate dehydrogenase/cyclohydrolase catalytic" evidence="13">
    <location>
        <begin position="6"/>
        <end position="120"/>
    </location>
</feature>
<evidence type="ECO:0000256" key="12">
    <source>
        <dbReference type="HAMAP-Rule" id="MF_01576"/>
    </source>
</evidence>
<dbReference type="UniPathway" id="UPA00193"/>
<dbReference type="InterPro" id="IPR020631">
    <property type="entry name" value="THF_DH/CycHdrlase_NAD-bd_dom"/>
</dbReference>
<keyword evidence="9 12" id="KW-0486">Methionine biosynthesis</keyword>
<dbReference type="PANTHER" id="PTHR48099">
    <property type="entry name" value="C-1-TETRAHYDROFOLATE SYNTHASE, CYTOPLASMIC-RELATED"/>
    <property type="match status" value="1"/>
</dbReference>
<dbReference type="Pfam" id="PF02882">
    <property type="entry name" value="THF_DHG_CYH_C"/>
    <property type="match status" value="1"/>
</dbReference>
<dbReference type="PROSITE" id="PS00766">
    <property type="entry name" value="THF_DHG_CYH_1"/>
    <property type="match status" value="1"/>
</dbReference>
<keyword evidence="16" id="KW-1185">Reference proteome</keyword>
<dbReference type="PRINTS" id="PR00085">
    <property type="entry name" value="THFDHDRGNASE"/>
</dbReference>
<comment type="similarity">
    <text evidence="12">Belongs to the tetrahydrofolate dehydrogenase/cyclohydrolase family.</text>
</comment>
<keyword evidence="10 12" id="KW-0511">Multifunctional enzyme</keyword>
<reference evidence="15 16" key="1">
    <citation type="submission" date="2019-03" db="EMBL/GenBank/DDBJ databases">
        <title>Genomic Encyclopedia of Type Strains, Phase IV (KMG-IV): sequencing the most valuable type-strain genomes for metagenomic binning, comparative biology and taxonomic classification.</title>
        <authorList>
            <person name="Goeker M."/>
        </authorList>
    </citation>
    <scope>NUCLEOTIDE SEQUENCE [LARGE SCALE GENOMIC DNA]</scope>
    <source>
        <strain evidence="15 16">DSM 45707</strain>
    </source>
</reference>
<evidence type="ECO:0000256" key="6">
    <source>
        <dbReference type="ARBA" id="ARBA00022857"/>
    </source>
</evidence>
<dbReference type="InterPro" id="IPR020630">
    <property type="entry name" value="THF_DH/CycHdrlase_cat_dom"/>
</dbReference>
<dbReference type="NCBIfam" id="NF010783">
    <property type="entry name" value="PRK14186.1"/>
    <property type="match status" value="1"/>
</dbReference>
<dbReference type="InterPro" id="IPR046346">
    <property type="entry name" value="Aminoacid_DH-like_N_sf"/>
</dbReference>
<dbReference type="EMBL" id="SMAG01000001">
    <property type="protein sequence ID" value="TCS96381.1"/>
    <property type="molecule type" value="Genomic_DNA"/>
</dbReference>
<evidence type="ECO:0000256" key="8">
    <source>
        <dbReference type="ARBA" id="ARBA00023102"/>
    </source>
</evidence>
<dbReference type="GO" id="GO:0005829">
    <property type="term" value="C:cytosol"/>
    <property type="evidence" value="ECO:0007669"/>
    <property type="project" value="TreeGrafter"/>
</dbReference>
<comment type="catalytic activity">
    <reaction evidence="11 12">
        <text>(6R)-5,10-methenyltetrahydrofolate + H2O = (6R)-10-formyltetrahydrofolate + H(+)</text>
        <dbReference type="Rhea" id="RHEA:23700"/>
        <dbReference type="ChEBI" id="CHEBI:15377"/>
        <dbReference type="ChEBI" id="CHEBI:15378"/>
        <dbReference type="ChEBI" id="CHEBI:57455"/>
        <dbReference type="ChEBI" id="CHEBI:195366"/>
        <dbReference type="EC" id="3.5.4.9"/>
    </reaction>
</comment>
<evidence type="ECO:0000259" key="13">
    <source>
        <dbReference type="Pfam" id="PF00763"/>
    </source>
</evidence>
<keyword evidence="5 12" id="KW-0378">Hydrolase</keyword>
<dbReference type="OrthoDB" id="9803580at2"/>
<comment type="function">
    <text evidence="12">Catalyzes the oxidation of 5,10-methylenetetrahydrofolate to 5,10-methenyltetrahydrofolate and then the hydrolysis of 5,10-methenyltetrahydrofolate to 10-formyltetrahydrofolate.</text>
</comment>
<dbReference type="RefSeq" id="WP_131922804.1">
    <property type="nucleotide sequence ID" value="NZ_SMAG01000001.1"/>
</dbReference>
<dbReference type="HAMAP" id="MF_01576">
    <property type="entry name" value="THF_DHG_CYH"/>
    <property type="match status" value="1"/>
</dbReference>
<evidence type="ECO:0000259" key="14">
    <source>
        <dbReference type="Pfam" id="PF02882"/>
    </source>
</evidence>
<dbReference type="SUPFAM" id="SSF53223">
    <property type="entry name" value="Aminoacid dehydrogenase-like, N-terminal domain"/>
    <property type="match status" value="1"/>
</dbReference>
<dbReference type="GO" id="GO:0004477">
    <property type="term" value="F:methenyltetrahydrofolate cyclohydrolase activity"/>
    <property type="evidence" value="ECO:0007669"/>
    <property type="project" value="UniProtKB-UniRule"/>
</dbReference>
<evidence type="ECO:0000313" key="16">
    <source>
        <dbReference type="Proteomes" id="UP000294937"/>
    </source>
</evidence>
<dbReference type="FunFam" id="3.40.50.720:FF:000094">
    <property type="entry name" value="Bifunctional protein FolD"/>
    <property type="match status" value="1"/>
</dbReference>
<protein>
    <recommendedName>
        <fullName evidence="12">Bifunctional protein FolD</fullName>
    </recommendedName>
    <domain>
        <recommendedName>
            <fullName evidence="12">Methylenetetrahydrofolate dehydrogenase</fullName>
            <ecNumber evidence="12">1.5.1.5</ecNumber>
        </recommendedName>
    </domain>
    <domain>
        <recommendedName>
            <fullName evidence="12">Methenyltetrahydrofolate cyclohydrolase</fullName>
            <ecNumber evidence="12">3.5.4.9</ecNumber>
        </recommendedName>
    </domain>
</protein>
<dbReference type="InterPro" id="IPR000672">
    <property type="entry name" value="THF_DH/CycHdrlase"/>
</dbReference>
<comment type="caution">
    <text evidence="12">Lacks conserved residue(s) required for the propagation of feature annotation.</text>
</comment>
<name>A0A4R3L8M7_9BACL</name>
<evidence type="ECO:0000256" key="4">
    <source>
        <dbReference type="ARBA" id="ARBA00022755"/>
    </source>
</evidence>
<evidence type="ECO:0000256" key="1">
    <source>
        <dbReference type="ARBA" id="ARBA00004777"/>
    </source>
</evidence>
<accession>A0A4R3L8M7</accession>
<evidence type="ECO:0000256" key="10">
    <source>
        <dbReference type="ARBA" id="ARBA00023268"/>
    </source>
</evidence>
<dbReference type="Pfam" id="PF00763">
    <property type="entry name" value="THF_DHG_CYH"/>
    <property type="match status" value="1"/>
</dbReference>
<dbReference type="EC" id="3.5.4.9" evidence="12"/>
<keyword evidence="6 12" id="KW-0521">NADP</keyword>
<dbReference type="EC" id="1.5.1.5" evidence="12"/>
<evidence type="ECO:0000256" key="3">
    <source>
        <dbReference type="ARBA" id="ARBA00022605"/>
    </source>
</evidence>
<dbReference type="GO" id="GO:0004488">
    <property type="term" value="F:methylenetetrahydrofolate dehydrogenase (NADP+) activity"/>
    <property type="evidence" value="ECO:0007669"/>
    <property type="project" value="UniProtKB-UniRule"/>
</dbReference>
<feature type="binding site" evidence="12">
    <location>
        <begin position="165"/>
        <end position="167"/>
    </location>
    <ligand>
        <name>NADP(+)</name>
        <dbReference type="ChEBI" id="CHEBI:58349"/>
    </ligand>
</feature>
<proteinExistence type="inferred from homology"/>
<dbReference type="Gene3D" id="3.40.50.10860">
    <property type="entry name" value="Leucine Dehydrogenase, chain A, domain 1"/>
    <property type="match status" value="1"/>
</dbReference>
<evidence type="ECO:0000256" key="11">
    <source>
        <dbReference type="ARBA" id="ARBA00036357"/>
    </source>
</evidence>
<dbReference type="GO" id="GO:0000105">
    <property type="term" value="P:L-histidine biosynthetic process"/>
    <property type="evidence" value="ECO:0007669"/>
    <property type="project" value="UniProtKB-KW"/>
</dbReference>
<feature type="domain" description="Tetrahydrofolate dehydrogenase/cyclohydrolase NAD(P)-binding" evidence="14">
    <location>
        <begin position="139"/>
        <end position="280"/>
    </location>
</feature>
<dbReference type="Gene3D" id="3.40.50.720">
    <property type="entry name" value="NAD(P)-binding Rossmann-like Domain"/>
    <property type="match status" value="1"/>
</dbReference>
<dbReference type="GO" id="GO:0006164">
    <property type="term" value="P:purine nucleotide biosynthetic process"/>
    <property type="evidence" value="ECO:0007669"/>
    <property type="project" value="UniProtKB-KW"/>
</dbReference>
<keyword evidence="4 12" id="KW-0658">Purine biosynthesis</keyword>
<dbReference type="CDD" id="cd01080">
    <property type="entry name" value="NAD_bind_m-THF_DH_Cyclohyd"/>
    <property type="match status" value="1"/>
</dbReference>
<gene>
    <name evidence="12" type="primary">folD</name>
    <name evidence="15" type="ORF">EDD58_10112</name>
</gene>
<keyword evidence="7 12" id="KW-0560">Oxidoreductase</keyword>
<evidence type="ECO:0000256" key="9">
    <source>
        <dbReference type="ARBA" id="ARBA00023167"/>
    </source>
</evidence>
<evidence type="ECO:0000256" key="5">
    <source>
        <dbReference type="ARBA" id="ARBA00022801"/>
    </source>
</evidence>
<dbReference type="AlphaFoldDB" id="A0A4R3L8M7"/>
<comment type="caution">
    <text evidence="15">The sequence shown here is derived from an EMBL/GenBank/DDBJ whole genome shotgun (WGS) entry which is preliminary data.</text>
</comment>